<dbReference type="Proteomes" id="UP000236724">
    <property type="component" value="Unassembled WGS sequence"/>
</dbReference>
<name>A0A1H6FFH7_9GAMM</name>
<dbReference type="GO" id="GO:0008233">
    <property type="term" value="F:peptidase activity"/>
    <property type="evidence" value="ECO:0007669"/>
    <property type="project" value="InterPro"/>
</dbReference>
<dbReference type="AlphaFoldDB" id="A0A1H6FFH7"/>
<proteinExistence type="predicted"/>
<dbReference type="Gene3D" id="2.130.10.10">
    <property type="entry name" value="YVTN repeat-like/Quinoprotein amine dehydrogenase"/>
    <property type="match status" value="3"/>
</dbReference>
<organism evidence="2 3">
    <name type="scientific">Candidatus Venteria ishoeyi</name>
    <dbReference type="NCBI Taxonomy" id="1899563"/>
    <lineage>
        <taxon>Bacteria</taxon>
        <taxon>Pseudomonadati</taxon>
        <taxon>Pseudomonadota</taxon>
        <taxon>Gammaproteobacteria</taxon>
        <taxon>Thiotrichales</taxon>
        <taxon>Thiotrichaceae</taxon>
        <taxon>Venteria</taxon>
    </lineage>
</organism>
<dbReference type="InterPro" id="IPR011110">
    <property type="entry name" value="Reg_prop"/>
</dbReference>
<dbReference type="PANTHER" id="PTHR43547">
    <property type="entry name" value="TWO-COMPONENT HISTIDINE KINASE"/>
    <property type="match status" value="1"/>
</dbReference>
<evidence type="ECO:0000256" key="1">
    <source>
        <dbReference type="ARBA" id="ARBA00022553"/>
    </source>
</evidence>
<dbReference type="InterPro" id="IPR015943">
    <property type="entry name" value="WD40/YVTN_repeat-like_dom_sf"/>
</dbReference>
<dbReference type="SUPFAM" id="SSF63829">
    <property type="entry name" value="Calcium-dependent phosphotriesterase"/>
    <property type="match status" value="1"/>
</dbReference>
<dbReference type="PANTHER" id="PTHR43547:SF2">
    <property type="entry name" value="HYBRID SIGNAL TRANSDUCTION HISTIDINE KINASE C"/>
    <property type="match status" value="1"/>
</dbReference>
<dbReference type="GO" id="GO:0000155">
    <property type="term" value="F:phosphorelay sensor kinase activity"/>
    <property type="evidence" value="ECO:0007669"/>
    <property type="project" value="TreeGrafter"/>
</dbReference>
<dbReference type="EMBL" id="FMSV02000540">
    <property type="protein sequence ID" value="SEH07764.1"/>
    <property type="molecule type" value="Genomic_DNA"/>
</dbReference>
<evidence type="ECO:0000313" key="3">
    <source>
        <dbReference type="Proteomes" id="UP000236724"/>
    </source>
</evidence>
<dbReference type="Pfam" id="PF07494">
    <property type="entry name" value="Reg_prop"/>
    <property type="match status" value="1"/>
</dbReference>
<dbReference type="RefSeq" id="WP_103921386.1">
    <property type="nucleotide sequence ID" value="NZ_FMSV02000540.1"/>
</dbReference>
<dbReference type="OrthoDB" id="176203at2"/>
<dbReference type="Pfam" id="PF01650">
    <property type="entry name" value="Peptidase_C13"/>
    <property type="match status" value="1"/>
</dbReference>
<reference evidence="2 3" key="1">
    <citation type="submission" date="2016-10" db="EMBL/GenBank/DDBJ databases">
        <authorList>
            <person name="de Groot N.N."/>
        </authorList>
    </citation>
    <scope>NUCLEOTIDE SEQUENCE [LARGE SCALE GENOMIC DNA]</scope>
    <source>
        <strain evidence="2">MBHS1</strain>
    </source>
</reference>
<accession>A0A1H6FFH7</accession>
<gene>
    <name evidence="2" type="ORF">MBHS_03649</name>
</gene>
<protein>
    <submittedName>
        <fullName evidence="2">Two component regulator propeller</fullName>
    </submittedName>
</protein>
<evidence type="ECO:0000313" key="2">
    <source>
        <dbReference type="EMBL" id="SEH07764.1"/>
    </source>
</evidence>
<dbReference type="GO" id="GO:0006508">
    <property type="term" value="P:proteolysis"/>
    <property type="evidence" value="ECO:0007669"/>
    <property type="project" value="InterPro"/>
</dbReference>
<keyword evidence="3" id="KW-1185">Reference proteome</keyword>
<keyword evidence="1" id="KW-0597">Phosphoprotein</keyword>
<dbReference type="InterPro" id="IPR001096">
    <property type="entry name" value="Peptidase_C13"/>
</dbReference>
<sequence length="1236" mass="134797">MLRYFKYLLLSILFLPAALLALEFTPASPQVEAGYSRSLEISGGEGLVLWSALKGRIEGAGDRVLYTAPLQAGTDVVTVLDSLAQFAVLSITVTPSVQPPLEVSMENARWQIFSNRSKIQSIVYSEDGESLWIATQGGIEQRDPYSGEILQVLTSADGLPYNRIISLTSDGNNGFWAGTVFGLVHGEADGKNIHTIYPSESTDLYDDHISALYLDNQHGLWVGVRGSLLYRDADEQWQQWKLTEVGFPESDNEVNRLWLSADESQLWMGTDQGLAWLERDTETWQVFSPDNSPLQGRIVRAISGDDAGGVWIGLGAEDETGGLAHRDVNGAWSSLTEQNSDLPYNYIGQLLADGEGGLWVGMSGGGLAHLDADNDWASMNHYDSDLPNDNISVLTKTLDEELLIGMSGWNGGGLALFTDLTDFSAGEIQVLDTSADRIPDNEIQTILVDSQGGTWIGAGGFLLHILADESQVLFDQSNSPLPVNDTRVMSLLEDVDNGGMWVATLDNGLFYRGSSGDWQQYTVDNSGLPSNQLYELLHDNEDGFWITTKDAGLVHFDALATGAWTVYNQDNTGFPNNRIQTLLLDEDDAVWLGFGLDELDPGIPGGLARRDQLGNWTFWAKNASTLPDDDITALLMDGVGGLWIGTRNQGLLHWNDMQQMQAHFQELPEQLPGSSIQGLMDDGNGGLWIAVYWSGLAHRSNSGVWTHFDNSNSQLPDESVAVLSQNVEGGLWLGTQQGLAMLNFGEKNKLLRSISEQSARDSLLQERRAALIIHPSGSGSGYNQAAAVDFMATYAYRSLSARGYDNDEIYFLSYKPDIDVNGDGQSDLNVIDAPVTLTQQRTGTPARDLQQTDIEIALRWAKNQGSLDQPLVVLFIDHGLPESLLLDPQGLDSISAQALDALLDDYQQTTGNSVVVVLEACHTGTVAAILSDTERLVISSTDAQLAYYDDLGRLSFLKLFFDQLRQGENYQQARETVAASLSGLRWPLNQQQPQLYDEDGQLSYACLNGCFGGLPGLLTLTVEPPPSVVAPGQSLPLQVATHIGSGSVRNVWASLSTPEVASQRNEFGYSRNPTPNFYLRRSETGDWQGNIDAFNYQGDYQLTVKAEDNSGFITESPSINLKVESGIAIQGADFDANTGLLHVPVVTLANTVGGTDYFQVDLLLEDRPDGLLFNIDAIDMLSGQPGGVSYANFELSSGLLYVPDIQLSSEEDGPRYNADLQLMADGGLLLQRLGQQ</sequence>